<dbReference type="OrthoDB" id="2283488at2759"/>
<feature type="region of interest" description="Disordered" evidence="1">
    <location>
        <begin position="144"/>
        <end position="188"/>
    </location>
</feature>
<evidence type="ECO:0000256" key="1">
    <source>
        <dbReference type="SAM" id="MobiDB-lite"/>
    </source>
</evidence>
<dbReference type="AlphaFoldDB" id="A0A438N9E8"/>
<organism evidence="2 3">
    <name type="scientific">Exophiala mesophila</name>
    <name type="common">Black yeast-like fungus</name>
    <dbReference type="NCBI Taxonomy" id="212818"/>
    <lineage>
        <taxon>Eukaryota</taxon>
        <taxon>Fungi</taxon>
        <taxon>Dikarya</taxon>
        <taxon>Ascomycota</taxon>
        <taxon>Pezizomycotina</taxon>
        <taxon>Eurotiomycetes</taxon>
        <taxon>Chaetothyriomycetidae</taxon>
        <taxon>Chaetothyriales</taxon>
        <taxon>Herpotrichiellaceae</taxon>
        <taxon>Exophiala</taxon>
    </lineage>
</organism>
<comment type="caution">
    <text evidence="2">The sequence shown here is derived from an EMBL/GenBank/DDBJ whole genome shotgun (WGS) entry which is preliminary data.</text>
</comment>
<name>A0A438N9E8_EXOME</name>
<proteinExistence type="predicted"/>
<dbReference type="EMBL" id="NAJM01000012">
    <property type="protein sequence ID" value="RVX72392.1"/>
    <property type="molecule type" value="Genomic_DNA"/>
</dbReference>
<reference evidence="2 3" key="1">
    <citation type="submission" date="2017-03" db="EMBL/GenBank/DDBJ databases">
        <title>Genomes of endolithic fungi from Antarctica.</title>
        <authorList>
            <person name="Coleine C."/>
            <person name="Masonjones S."/>
            <person name="Stajich J.E."/>
        </authorList>
    </citation>
    <scope>NUCLEOTIDE SEQUENCE [LARGE SCALE GENOMIC DNA]</scope>
    <source>
        <strain evidence="2 3">CCFEE 6314</strain>
    </source>
</reference>
<evidence type="ECO:0000313" key="3">
    <source>
        <dbReference type="Proteomes" id="UP000288859"/>
    </source>
</evidence>
<gene>
    <name evidence="2" type="ORF">B0A52_03580</name>
</gene>
<dbReference type="Proteomes" id="UP000288859">
    <property type="component" value="Unassembled WGS sequence"/>
</dbReference>
<sequence>MDYDSLLVSISLIERNIRDLVTLADGDLQYSLIGFYLSSPLAENVGQLLDICDQSSSYTSSEALRTLEVGCQLLLTLSRSSPQASMAIRDLQAGGSKTAATSVVLEKIWSGNNGAAAENISGGPQMIHVSEIPPQAYHPQFTPGGLPGMSALRPSDSVSSVSGTSRSPAAVSANSPKNKATLGMRRTNSSEVSLPEIMEDMYGELDFG</sequence>
<accession>A0A438N9E8</accession>
<dbReference type="VEuPathDB" id="FungiDB:PV10_07483"/>
<protein>
    <submittedName>
        <fullName evidence="2">Uncharacterized protein</fullName>
    </submittedName>
</protein>
<feature type="compositionally biased region" description="Low complexity" evidence="1">
    <location>
        <begin position="150"/>
        <end position="169"/>
    </location>
</feature>
<evidence type="ECO:0000313" key="2">
    <source>
        <dbReference type="EMBL" id="RVX72392.1"/>
    </source>
</evidence>